<gene>
    <name evidence="2" type="ORF">A9Q84_05135</name>
</gene>
<dbReference type="EMBL" id="MAAO01000004">
    <property type="protein sequence ID" value="OUR98799.1"/>
    <property type="molecule type" value="Genomic_DNA"/>
</dbReference>
<feature type="transmembrane region" description="Helical" evidence="1">
    <location>
        <begin position="321"/>
        <end position="342"/>
    </location>
</feature>
<sequence length="431" mass="48440">MKSEVVKNILFLLFENVFKILGGLVLGVWVARHLGPSHYGDLSYVLSLGLIFSPFYIMGQDEVVVKSLVENSELKGDVLGTAIGIKIIGGLIGLVVMNLVACFFLKVSQEIAIGVLIFSTFQMFKSLQVIEYYYLSIGNVKKLSTFRNFAFLATSIIKLTFILLKLNWVWFVVVSGIEVFLYGVTNLIVFSIDGNSFKVWKFDSELYKQFFKEMVPLVFISFFLMGFAKSDQIMISNFLGSEQLGNYAVANKLIELWSFVPLSIISILFPKIVMAASESKEKFEKESMRLSTVILWISLAFSVSVFVVSKPLVGFLYGSKYLFAGEILSYYCFLSIFFYFSMVQTKVLIVQGEIKSLILVSLLAFVLNIGINLKLIPEFGAIGAIFASIIAICIANILMALANKNCRTFCKLYLLSLFNVKDIFKLISKNR</sequence>
<feature type="transmembrane region" description="Helical" evidence="1">
    <location>
        <begin position="111"/>
        <end position="134"/>
    </location>
</feature>
<feature type="transmembrane region" description="Helical" evidence="1">
    <location>
        <begin position="290"/>
        <end position="309"/>
    </location>
</feature>
<dbReference type="PANTHER" id="PTHR43424:SF1">
    <property type="entry name" value="LOCUS PUTATIVE PROTEIN 1-RELATED"/>
    <property type="match status" value="1"/>
</dbReference>
<feature type="transmembrane region" description="Helical" evidence="1">
    <location>
        <begin position="354"/>
        <end position="373"/>
    </location>
</feature>
<keyword evidence="1" id="KW-0472">Membrane</keyword>
<dbReference type="Pfam" id="PF13440">
    <property type="entry name" value="Polysacc_synt_3"/>
    <property type="match status" value="1"/>
</dbReference>
<feature type="transmembrane region" description="Helical" evidence="1">
    <location>
        <begin position="248"/>
        <end position="269"/>
    </location>
</feature>
<keyword evidence="1" id="KW-1133">Transmembrane helix</keyword>
<reference evidence="3" key="1">
    <citation type="journal article" date="2017" name="Proc. Natl. Acad. Sci. U.S.A.">
        <title>Simulation of Deepwater Horizon oil plume reveals substrate specialization within a complex community of hydrocarbon-degraders.</title>
        <authorList>
            <person name="Hu P."/>
            <person name="Dubinsky E.A."/>
            <person name="Probst A.J."/>
            <person name="Wang J."/>
            <person name="Sieber C.M.K."/>
            <person name="Tom L.M."/>
            <person name="Gardinali P."/>
            <person name="Banfield J.F."/>
            <person name="Atlas R.M."/>
            <person name="Andersen G.L."/>
        </authorList>
    </citation>
    <scope>NUCLEOTIDE SEQUENCE [LARGE SCALE GENOMIC DNA]</scope>
</reference>
<keyword evidence="1" id="KW-0812">Transmembrane</keyword>
<dbReference type="CDD" id="cd13128">
    <property type="entry name" value="MATE_Wzx_like"/>
    <property type="match status" value="1"/>
</dbReference>
<dbReference type="Proteomes" id="UP000196531">
    <property type="component" value="Unassembled WGS sequence"/>
</dbReference>
<dbReference type="InterPro" id="IPR052556">
    <property type="entry name" value="PolySynth_Transporter"/>
</dbReference>
<evidence type="ECO:0000256" key="1">
    <source>
        <dbReference type="SAM" id="Phobius"/>
    </source>
</evidence>
<feature type="transmembrane region" description="Helical" evidence="1">
    <location>
        <begin position="146"/>
        <end position="164"/>
    </location>
</feature>
<feature type="transmembrane region" description="Helical" evidence="1">
    <location>
        <begin position="9"/>
        <end position="30"/>
    </location>
</feature>
<comment type="caution">
    <text evidence="2">The sequence shown here is derived from an EMBL/GenBank/DDBJ whole genome shotgun (WGS) entry which is preliminary data.</text>
</comment>
<protein>
    <submittedName>
        <fullName evidence="2">Uncharacterized protein</fullName>
    </submittedName>
</protein>
<accession>A0A1Y5FAU9</accession>
<feature type="transmembrane region" description="Helical" evidence="1">
    <location>
        <begin position="170"/>
        <end position="189"/>
    </location>
</feature>
<feature type="transmembrane region" description="Helical" evidence="1">
    <location>
        <begin position="78"/>
        <end position="105"/>
    </location>
</feature>
<feature type="transmembrane region" description="Helical" evidence="1">
    <location>
        <begin position="42"/>
        <end position="58"/>
    </location>
</feature>
<feature type="transmembrane region" description="Helical" evidence="1">
    <location>
        <begin position="379"/>
        <end position="402"/>
    </location>
</feature>
<dbReference type="AlphaFoldDB" id="A0A1Y5FAU9"/>
<feature type="transmembrane region" description="Helical" evidence="1">
    <location>
        <begin position="210"/>
        <end position="228"/>
    </location>
</feature>
<dbReference type="PANTHER" id="PTHR43424">
    <property type="entry name" value="LOCUS PUTATIVE PROTEIN 1-RELATED"/>
    <property type="match status" value="1"/>
</dbReference>
<evidence type="ECO:0000313" key="2">
    <source>
        <dbReference type="EMBL" id="OUR98799.1"/>
    </source>
</evidence>
<evidence type="ECO:0000313" key="3">
    <source>
        <dbReference type="Proteomes" id="UP000196531"/>
    </source>
</evidence>
<proteinExistence type="predicted"/>
<organism evidence="2 3">
    <name type="scientific">Halobacteriovorax marinus</name>
    <dbReference type="NCBI Taxonomy" id="97084"/>
    <lineage>
        <taxon>Bacteria</taxon>
        <taxon>Pseudomonadati</taxon>
        <taxon>Bdellovibrionota</taxon>
        <taxon>Bacteriovoracia</taxon>
        <taxon>Bacteriovoracales</taxon>
        <taxon>Halobacteriovoraceae</taxon>
        <taxon>Halobacteriovorax</taxon>
    </lineage>
</organism>
<name>A0A1Y5FAU9_9BACT</name>